<dbReference type="SMART" id="SM00507">
    <property type="entry name" value="HNHc"/>
    <property type="match status" value="1"/>
</dbReference>
<accession>A0A4U9XN20</accession>
<dbReference type="AlphaFoldDB" id="A0A4U9XN20"/>
<dbReference type="Pfam" id="PF01844">
    <property type="entry name" value="HNH"/>
    <property type="match status" value="1"/>
</dbReference>
<keyword evidence="2" id="KW-0255">Endonuclease</keyword>
<dbReference type="GO" id="GO:0003676">
    <property type="term" value="F:nucleic acid binding"/>
    <property type="evidence" value="ECO:0007669"/>
    <property type="project" value="InterPro"/>
</dbReference>
<keyword evidence="2" id="KW-0540">Nuclease</keyword>
<dbReference type="GO" id="GO:0008270">
    <property type="term" value="F:zinc ion binding"/>
    <property type="evidence" value="ECO:0007669"/>
    <property type="project" value="InterPro"/>
</dbReference>
<proteinExistence type="predicted"/>
<dbReference type="GO" id="GO:0004519">
    <property type="term" value="F:endonuclease activity"/>
    <property type="evidence" value="ECO:0007669"/>
    <property type="project" value="UniProtKB-KW"/>
</dbReference>
<feature type="domain" description="HNH nuclease" evidence="1">
    <location>
        <begin position="19"/>
        <end position="78"/>
    </location>
</feature>
<evidence type="ECO:0000313" key="3">
    <source>
        <dbReference type="Proteomes" id="UP000304914"/>
    </source>
</evidence>
<protein>
    <submittedName>
        <fullName evidence="2">Prophage LambdaSa03, HNH endonuclease</fullName>
    </submittedName>
</protein>
<evidence type="ECO:0000259" key="1">
    <source>
        <dbReference type="SMART" id="SM00507"/>
    </source>
</evidence>
<gene>
    <name evidence="2" type="ORF">NCTC5385_00308</name>
</gene>
<dbReference type="InterPro" id="IPR002711">
    <property type="entry name" value="HNH"/>
</dbReference>
<keyword evidence="2" id="KW-0378">Hydrolase</keyword>
<name>A0A4U9XN20_9STRE</name>
<dbReference type="Proteomes" id="UP000304914">
    <property type="component" value="Chromosome"/>
</dbReference>
<dbReference type="Gene3D" id="1.10.30.50">
    <property type="match status" value="1"/>
</dbReference>
<dbReference type="InterPro" id="IPR003615">
    <property type="entry name" value="HNH_nuc"/>
</dbReference>
<evidence type="ECO:0000313" key="2">
    <source>
        <dbReference type="EMBL" id="VTS14088.1"/>
    </source>
</evidence>
<dbReference type="EMBL" id="LR594035">
    <property type="protein sequence ID" value="VTS14088.1"/>
    <property type="molecule type" value="Genomic_DNA"/>
</dbReference>
<reference evidence="2 3" key="1">
    <citation type="submission" date="2019-05" db="EMBL/GenBank/DDBJ databases">
        <authorList>
            <consortium name="Pathogen Informatics"/>
        </authorList>
    </citation>
    <scope>NUCLEOTIDE SEQUENCE [LARGE SCALE GENOMIC DNA]</scope>
    <source>
        <strain evidence="2 3">NCTC5385</strain>
    </source>
</reference>
<dbReference type="RefSeq" id="WP_138067969.1">
    <property type="nucleotide sequence ID" value="NZ_LR594035.1"/>
</dbReference>
<dbReference type="CDD" id="cd00085">
    <property type="entry name" value="HNHc"/>
    <property type="match status" value="1"/>
</dbReference>
<organism evidence="2 3">
    <name type="scientific">Streptococcus pseudoporcinus</name>
    <dbReference type="NCBI Taxonomy" id="361101"/>
    <lineage>
        <taxon>Bacteria</taxon>
        <taxon>Bacillati</taxon>
        <taxon>Bacillota</taxon>
        <taxon>Bacilli</taxon>
        <taxon>Lactobacillales</taxon>
        <taxon>Streptococcaceae</taxon>
        <taxon>Streptococcus</taxon>
    </lineage>
</organism>
<sequence length="113" mass="12839">MAIERLDKKGPHRVAFERNKKRILKTKHTCGICGQDVDKTLAYPHPLSPAIDHIIPVAKGGHPSNMDNLQLTHWKCNRDKSDKLYSGKTNVTGTIGNRNLPKTLDWTSYEFKM</sequence>